<proteinExistence type="predicted"/>
<sequence length="131" mass="15165">MHKFLVLFLFVTSQVWAAEFYQCKDAKGRPIFSQTPCAVDAKKQYVNEPGLKSEAQLKRLAASKRADDIRRKLIPEQYRTIMAMREYRDNELNASTDSDEQAAINQRYEEKISAARAKVKQLEQELSSLDF</sequence>
<dbReference type="Pfam" id="PF13511">
    <property type="entry name" value="DUF4124"/>
    <property type="match status" value="1"/>
</dbReference>
<dbReference type="AlphaFoldDB" id="A0A9J6RNF8"/>
<dbReference type="RefSeq" id="WP_258332029.1">
    <property type="nucleotide sequence ID" value="NZ_JAPTGG010000009.1"/>
</dbReference>
<organism evidence="3 4">
    <name type="scientific">Dasania phycosphaerae</name>
    <dbReference type="NCBI Taxonomy" id="2950436"/>
    <lineage>
        <taxon>Bacteria</taxon>
        <taxon>Pseudomonadati</taxon>
        <taxon>Pseudomonadota</taxon>
        <taxon>Gammaproteobacteria</taxon>
        <taxon>Cellvibrionales</taxon>
        <taxon>Spongiibacteraceae</taxon>
        <taxon>Dasania</taxon>
    </lineage>
</organism>
<dbReference type="InterPro" id="IPR025392">
    <property type="entry name" value="DUF4124"/>
</dbReference>
<gene>
    <name evidence="3" type="ORF">O0V09_11755</name>
</gene>
<name>A0A9J6RNF8_9GAMM</name>
<evidence type="ECO:0000313" key="3">
    <source>
        <dbReference type="EMBL" id="MCZ0865882.1"/>
    </source>
</evidence>
<reference evidence="3 4" key="1">
    <citation type="submission" date="2022-12" db="EMBL/GenBank/DDBJ databases">
        <title>Dasania phycosphaerae sp. nov., isolated from particulate material of the south coast of Korea.</title>
        <authorList>
            <person name="Jiang Y."/>
        </authorList>
    </citation>
    <scope>NUCLEOTIDE SEQUENCE [LARGE SCALE GENOMIC DNA]</scope>
    <source>
        <strain evidence="3 4">GY-19</strain>
    </source>
</reference>
<dbReference type="EMBL" id="JAPTGG010000009">
    <property type="protein sequence ID" value="MCZ0865882.1"/>
    <property type="molecule type" value="Genomic_DNA"/>
</dbReference>
<evidence type="ECO:0000256" key="1">
    <source>
        <dbReference type="SAM" id="SignalP"/>
    </source>
</evidence>
<keyword evidence="1" id="KW-0732">Signal</keyword>
<evidence type="ECO:0000313" key="4">
    <source>
        <dbReference type="Proteomes" id="UP001069090"/>
    </source>
</evidence>
<feature type="chain" id="PRO_5039894526" evidence="1">
    <location>
        <begin position="18"/>
        <end position="131"/>
    </location>
</feature>
<feature type="domain" description="DUF4124" evidence="2">
    <location>
        <begin position="8"/>
        <end position="49"/>
    </location>
</feature>
<feature type="signal peptide" evidence="1">
    <location>
        <begin position="1"/>
        <end position="17"/>
    </location>
</feature>
<comment type="caution">
    <text evidence="3">The sequence shown here is derived from an EMBL/GenBank/DDBJ whole genome shotgun (WGS) entry which is preliminary data.</text>
</comment>
<evidence type="ECO:0000259" key="2">
    <source>
        <dbReference type="Pfam" id="PF13511"/>
    </source>
</evidence>
<keyword evidence="4" id="KW-1185">Reference proteome</keyword>
<accession>A0A9J6RNF8</accession>
<dbReference type="Proteomes" id="UP001069090">
    <property type="component" value="Unassembled WGS sequence"/>
</dbReference>
<protein>
    <submittedName>
        <fullName evidence="3">DUF4124 domain-containing protein</fullName>
    </submittedName>
</protein>